<gene>
    <name evidence="3" type="ORF">C0601_03895</name>
</gene>
<evidence type="ECO:0000313" key="4">
    <source>
        <dbReference type="Proteomes" id="UP000234857"/>
    </source>
</evidence>
<dbReference type="SUPFAM" id="SSF53271">
    <property type="entry name" value="PRTase-like"/>
    <property type="match status" value="1"/>
</dbReference>
<dbReference type="Gene3D" id="3.40.50.2020">
    <property type="match status" value="1"/>
</dbReference>
<dbReference type="InterPro" id="IPR051910">
    <property type="entry name" value="ComF/GntX_DNA_util-trans"/>
</dbReference>
<dbReference type="PANTHER" id="PTHR47505:SF1">
    <property type="entry name" value="DNA UTILIZATION PROTEIN YHGH"/>
    <property type="match status" value="1"/>
</dbReference>
<dbReference type="Pfam" id="PF00156">
    <property type="entry name" value="Pribosyltran"/>
    <property type="match status" value="1"/>
</dbReference>
<protein>
    <recommendedName>
        <fullName evidence="2">Phosphoribosyltransferase domain-containing protein</fullName>
    </recommendedName>
</protein>
<comment type="similarity">
    <text evidence="1">Belongs to the ComF/GntX family.</text>
</comment>
<dbReference type="Proteomes" id="UP000234857">
    <property type="component" value="Unassembled WGS sequence"/>
</dbReference>
<evidence type="ECO:0000259" key="2">
    <source>
        <dbReference type="Pfam" id="PF00156"/>
    </source>
</evidence>
<feature type="domain" description="Phosphoribosyltransferase" evidence="2">
    <location>
        <begin position="140"/>
        <end position="240"/>
    </location>
</feature>
<dbReference type="InterPro" id="IPR029057">
    <property type="entry name" value="PRTase-like"/>
</dbReference>
<evidence type="ECO:0000256" key="1">
    <source>
        <dbReference type="ARBA" id="ARBA00008007"/>
    </source>
</evidence>
<reference evidence="3 4" key="1">
    <citation type="submission" date="2017-11" db="EMBL/GenBank/DDBJ databases">
        <title>Genome-resolved metagenomics identifies genetic mobility, metabolic interactions, and unexpected diversity in perchlorate-reducing communities.</title>
        <authorList>
            <person name="Barnum T.P."/>
            <person name="Figueroa I.A."/>
            <person name="Carlstrom C.I."/>
            <person name="Lucas L.N."/>
            <person name="Engelbrektson A.L."/>
            <person name="Coates J.D."/>
        </authorList>
    </citation>
    <scope>NUCLEOTIDE SEQUENCE [LARGE SCALE GENOMIC DNA]</scope>
    <source>
        <strain evidence="3">BM706</strain>
    </source>
</reference>
<dbReference type="InterPro" id="IPR000836">
    <property type="entry name" value="PRTase_dom"/>
</dbReference>
<name>A0A2N5ZJ59_MUIH1</name>
<comment type="caution">
    <text evidence="3">The sequence shown here is derived from an EMBL/GenBank/DDBJ whole genome shotgun (WGS) entry which is preliminary data.</text>
</comment>
<dbReference type="AlphaFoldDB" id="A0A2N5ZJ59"/>
<organism evidence="3 4">
    <name type="scientific">Muiribacterium halophilum</name>
    <dbReference type="NCBI Taxonomy" id="2053465"/>
    <lineage>
        <taxon>Bacteria</taxon>
        <taxon>Candidatus Muiribacteriota</taxon>
        <taxon>Candidatus Muiribacteriia</taxon>
        <taxon>Candidatus Muiribacteriales</taxon>
        <taxon>Candidatus Muiribacteriaceae</taxon>
        <taxon>Candidatus Muiribacterium</taxon>
    </lineage>
</organism>
<dbReference type="PANTHER" id="PTHR47505">
    <property type="entry name" value="DNA UTILIZATION PROTEIN YHGH"/>
    <property type="match status" value="1"/>
</dbReference>
<sequence length="245" mass="28126">MSPMKSSNLLRILKEVSFSKEIENLKNSLFDIFFPPSCVVCGKKIKRVLCDDCISIDSEFRKKLFNKINKRYGVNDLYYLSEYKGDFRKRLLVFKNSKNRNLLRDLSLAFVIKNQIKKDEFDLVTYVPGRKGLSFHSAGLAYKISQLVGGRFCKGLIIKKRQTSEMKTLGRKEREKEIKGAFRINPSFKIKKNSKILIIDDIITTGNTVSEITSLFADVKLSIGVLGVTPIEKRRKTEKNLAKKL</sequence>
<accession>A0A2N5ZJ59</accession>
<evidence type="ECO:0000313" key="3">
    <source>
        <dbReference type="EMBL" id="PLX18725.1"/>
    </source>
</evidence>
<dbReference type="EMBL" id="PKTG01000053">
    <property type="protein sequence ID" value="PLX18725.1"/>
    <property type="molecule type" value="Genomic_DNA"/>
</dbReference>
<proteinExistence type="inferred from homology"/>